<dbReference type="PRINTS" id="PR00360">
    <property type="entry name" value="C2DOMAIN"/>
</dbReference>
<dbReference type="Pfam" id="PF00168">
    <property type="entry name" value="C2"/>
    <property type="match status" value="1"/>
</dbReference>
<dbReference type="SUPFAM" id="SSF49562">
    <property type="entry name" value="C2 domain (Calcium/lipid-binding domain, CaLB)"/>
    <property type="match status" value="1"/>
</dbReference>
<proteinExistence type="predicted"/>
<sequence>MVKGLLTVTVVSAKGLRNMDDVGKSDPYVRLWIDDVDSQRTTTKVGTLDPVWNETFKFQVNKQNKLHFKIWDSDAPEKEGKDDKLASGSIDLKGVFEKHNVEETHELTHNLGFSKDGVITIKLHFEPAVAS</sequence>
<dbReference type="PANTHER" id="PTHR10774:SF190">
    <property type="entry name" value="C2 CALCIUM_LIPID-BINDING ENDONUCLEASE_EXONUCLEASE_PHOSPHATASE-RELATED"/>
    <property type="match status" value="1"/>
</dbReference>
<feature type="domain" description="C2" evidence="1">
    <location>
        <begin position="1"/>
        <end position="105"/>
    </location>
</feature>
<gene>
    <name evidence="2" type="ORF">C1645_805831</name>
</gene>
<dbReference type="GO" id="GO:0005783">
    <property type="term" value="C:endoplasmic reticulum"/>
    <property type="evidence" value="ECO:0007669"/>
    <property type="project" value="TreeGrafter"/>
</dbReference>
<dbReference type="InterPro" id="IPR035892">
    <property type="entry name" value="C2_domain_sf"/>
</dbReference>
<dbReference type="Gene3D" id="2.60.40.150">
    <property type="entry name" value="C2 domain"/>
    <property type="match status" value="1"/>
</dbReference>
<dbReference type="SMART" id="SM00239">
    <property type="entry name" value="C2"/>
    <property type="match status" value="1"/>
</dbReference>
<dbReference type="Proteomes" id="UP000265703">
    <property type="component" value="Unassembled WGS sequence"/>
</dbReference>
<comment type="caution">
    <text evidence="2">The sequence shown here is derived from an EMBL/GenBank/DDBJ whole genome shotgun (WGS) entry which is preliminary data.</text>
</comment>
<dbReference type="GO" id="GO:0008289">
    <property type="term" value="F:lipid binding"/>
    <property type="evidence" value="ECO:0007669"/>
    <property type="project" value="InterPro"/>
</dbReference>
<reference evidence="2 3" key="1">
    <citation type="submission" date="2018-06" db="EMBL/GenBank/DDBJ databases">
        <title>Comparative genomics reveals the genomic features of Rhizophagus irregularis, R. cerebriforme, R. diaphanum and Gigaspora rosea, and their symbiotic lifestyle signature.</title>
        <authorList>
            <person name="Morin E."/>
            <person name="San Clemente H."/>
            <person name="Chen E.C.H."/>
            <person name="De La Providencia I."/>
            <person name="Hainaut M."/>
            <person name="Kuo A."/>
            <person name="Kohler A."/>
            <person name="Murat C."/>
            <person name="Tang N."/>
            <person name="Roy S."/>
            <person name="Loubradou J."/>
            <person name="Henrissat B."/>
            <person name="Grigoriev I.V."/>
            <person name="Corradi N."/>
            <person name="Roux C."/>
            <person name="Martin F.M."/>
        </authorList>
    </citation>
    <scope>NUCLEOTIDE SEQUENCE [LARGE SCALE GENOMIC DNA]</scope>
    <source>
        <strain evidence="2 3">DAOM 227022</strain>
    </source>
</reference>
<dbReference type="CDD" id="cd00030">
    <property type="entry name" value="C2"/>
    <property type="match status" value="1"/>
</dbReference>
<dbReference type="PROSITE" id="PS50004">
    <property type="entry name" value="C2"/>
    <property type="match status" value="1"/>
</dbReference>
<evidence type="ECO:0000259" key="1">
    <source>
        <dbReference type="PROSITE" id="PS50004"/>
    </source>
</evidence>
<protein>
    <submittedName>
        <fullName evidence="2">C2 domain-containing protein</fullName>
    </submittedName>
</protein>
<dbReference type="InterPro" id="IPR000008">
    <property type="entry name" value="C2_dom"/>
</dbReference>
<dbReference type="InterPro" id="IPR045050">
    <property type="entry name" value="Synaptotagmin_plant"/>
</dbReference>
<evidence type="ECO:0000313" key="3">
    <source>
        <dbReference type="Proteomes" id="UP000265703"/>
    </source>
</evidence>
<dbReference type="EMBL" id="QKYT01000186">
    <property type="protein sequence ID" value="RIA90259.1"/>
    <property type="molecule type" value="Genomic_DNA"/>
</dbReference>
<organism evidence="2 3">
    <name type="scientific">Glomus cerebriforme</name>
    <dbReference type="NCBI Taxonomy" id="658196"/>
    <lineage>
        <taxon>Eukaryota</taxon>
        <taxon>Fungi</taxon>
        <taxon>Fungi incertae sedis</taxon>
        <taxon>Mucoromycota</taxon>
        <taxon>Glomeromycotina</taxon>
        <taxon>Glomeromycetes</taxon>
        <taxon>Glomerales</taxon>
        <taxon>Glomeraceae</taxon>
        <taxon>Glomus</taxon>
    </lineage>
</organism>
<keyword evidence="3" id="KW-1185">Reference proteome</keyword>
<dbReference type="OrthoDB" id="270970at2759"/>
<name>A0A397SZ00_9GLOM</name>
<dbReference type="PANTHER" id="PTHR10774">
    <property type="entry name" value="EXTENDED SYNAPTOTAGMIN-RELATED"/>
    <property type="match status" value="1"/>
</dbReference>
<dbReference type="AlphaFoldDB" id="A0A397SZ00"/>
<evidence type="ECO:0000313" key="2">
    <source>
        <dbReference type="EMBL" id="RIA90259.1"/>
    </source>
</evidence>
<accession>A0A397SZ00</accession>
<dbReference type="STRING" id="658196.A0A397SZ00"/>